<dbReference type="EMBL" id="JARTOI010000132">
    <property type="protein sequence ID" value="MDK5174242.1"/>
    <property type="molecule type" value="Genomic_DNA"/>
</dbReference>
<evidence type="ECO:0000313" key="3">
    <source>
        <dbReference type="Proteomes" id="UP001173597"/>
    </source>
</evidence>
<organism evidence="1 3">
    <name type="scientific">Serratia nevei</name>
    <dbReference type="NCBI Taxonomy" id="2703794"/>
    <lineage>
        <taxon>Bacteria</taxon>
        <taxon>Pseudomonadati</taxon>
        <taxon>Pseudomonadota</taxon>
        <taxon>Gammaproteobacteria</taxon>
        <taxon>Enterobacterales</taxon>
        <taxon>Yersiniaceae</taxon>
        <taxon>Serratia</taxon>
    </lineage>
</organism>
<comment type="caution">
    <text evidence="1">The sequence shown here is derived from an EMBL/GenBank/DDBJ whole genome shotgun (WGS) entry which is preliminary data.</text>
</comment>
<proteinExistence type="predicted"/>
<evidence type="ECO:0000313" key="4">
    <source>
        <dbReference type="Proteomes" id="UP001174748"/>
    </source>
</evidence>
<gene>
    <name evidence="1" type="ORF">P9854_27435</name>
    <name evidence="2" type="ORF">P9921_27945</name>
</gene>
<dbReference type="Proteomes" id="UP001173597">
    <property type="component" value="Unassembled WGS sequence"/>
</dbReference>
<name>A0AAW6XHA6_9GAMM</name>
<evidence type="ECO:0000313" key="2">
    <source>
        <dbReference type="EMBL" id="MDK5174242.1"/>
    </source>
</evidence>
<sequence length="247" mass="28376">MIKWLGDIAVDTTTGEILDYKLSLCTNEDVSTIAKSVVDELFLNGVHTTSEINRETRGRKPKQIDNPLMGYFSGLHWNEDIGRYDMPYLLDDILYGACNNHAVNTRIPVNQLITVMAHLSLLSTQSIQEMLSKRRVIKDQGVLGERYCRSILAACESLIKSMHYYMEQGKLDLSGNATFSFDIDAKDYNKYRHSPTYSIGLRPFTRGEREHIRHLSYIGMTSKIKMFIEVLSQQTKQWIDRSGHLFK</sequence>
<accession>A0AAW6XHA6</accession>
<keyword evidence="4" id="KW-1185">Reference proteome</keyword>
<dbReference type="AlphaFoldDB" id="A0AAW6XHA6"/>
<reference evidence="1" key="1">
    <citation type="submission" date="2023-01" db="EMBL/GenBank/DDBJ databases">
        <title>Genomic dissection of endemic carbapenem resistance: metallo-beta-lactamase gene dissemination through clonal, plasmid and integron transfer pathways.</title>
        <authorList>
            <person name="Macesic N."/>
        </authorList>
    </citation>
    <scope>NUCLEOTIDE SEQUENCE</scope>
    <source>
        <strain evidence="2">CPO382</strain>
        <strain evidence="1">CPO573</strain>
    </source>
</reference>
<protein>
    <submittedName>
        <fullName evidence="1">Uncharacterized protein</fullName>
    </submittedName>
</protein>
<dbReference type="EMBL" id="JARTLO010000086">
    <property type="protein sequence ID" value="MDK4769469.1"/>
    <property type="molecule type" value="Genomic_DNA"/>
</dbReference>
<evidence type="ECO:0000313" key="1">
    <source>
        <dbReference type="EMBL" id="MDK4769469.1"/>
    </source>
</evidence>
<dbReference type="Proteomes" id="UP001174748">
    <property type="component" value="Unassembled WGS sequence"/>
</dbReference>
<dbReference type="RefSeq" id="WP_174157916.1">
    <property type="nucleotide sequence ID" value="NZ_JAQSPG010000015.1"/>
</dbReference>